<dbReference type="EMBL" id="UINC01227827">
    <property type="protein sequence ID" value="SVE58881.1"/>
    <property type="molecule type" value="Genomic_DNA"/>
</dbReference>
<name>A0A383EQ26_9ZZZZ</name>
<evidence type="ECO:0000313" key="2">
    <source>
        <dbReference type="EMBL" id="SVE58881.1"/>
    </source>
</evidence>
<feature type="transmembrane region" description="Helical" evidence="1">
    <location>
        <begin position="165"/>
        <end position="181"/>
    </location>
</feature>
<feature type="non-terminal residue" evidence="2">
    <location>
        <position position="230"/>
    </location>
</feature>
<feature type="transmembrane region" description="Helical" evidence="1">
    <location>
        <begin position="193"/>
        <end position="221"/>
    </location>
</feature>
<feature type="transmembrane region" description="Helical" evidence="1">
    <location>
        <begin position="36"/>
        <end position="57"/>
    </location>
</feature>
<feature type="non-terminal residue" evidence="2">
    <location>
        <position position="1"/>
    </location>
</feature>
<keyword evidence="1" id="KW-0812">Transmembrane</keyword>
<organism evidence="2">
    <name type="scientific">marine metagenome</name>
    <dbReference type="NCBI Taxonomy" id="408172"/>
    <lineage>
        <taxon>unclassified sequences</taxon>
        <taxon>metagenomes</taxon>
        <taxon>ecological metagenomes</taxon>
    </lineage>
</organism>
<gene>
    <name evidence="2" type="ORF">METZ01_LOCUS511735</name>
</gene>
<dbReference type="AlphaFoldDB" id="A0A383EQ26"/>
<sequence>KMDAGGLIQLFIIWTLTVSGIVANMDHTNRFVYWEWSGWMIGLIKLCLVSIVFLVWIHPRKLWIIGTRTLNNTELGTHLGIAIVLLLIGWFSPSSGLGSLSSLVPYLTAFLSGLLVFQFILEFDKTKGVWFNFHWDNKELYLSLSVLSMSIAILIGILFDDPVVSTAGMVALPFAAIALIWPSHVRHLQRARFYPIFIFAMFLCVRAPWFLIPLAVLFFVLRTVNYFRYG</sequence>
<proteinExistence type="predicted"/>
<keyword evidence="1" id="KW-1133">Transmembrane helix</keyword>
<evidence type="ECO:0000256" key="1">
    <source>
        <dbReference type="SAM" id="Phobius"/>
    </source>
</evidence>
<protein>
    <submittedName>
        <fullName evidence="2">Uncharacterized protein</fullName>
    </submittedName>
</protein>
<feature type="transmembrane region" description="Helical" evidence="1">
    <location>
        <begin position="69"/>
        <end position="91"/>
    </location>
</feature>
<reference evidence="2" key="1">
    <citation type="submission" date="2018-05" db="EMBL/GenBank/DDBJ databases">
        <authorList>
            <person name="Lanie J.A."/>
            <person name="Ng W.-L."/>
            <person name="Kazmierczak K.M."/>
            <person name="Andrzejewski T.M."/>
            <person name="Davidsen T.M."/>
            <person name="Wayne K.J."/>
            <person name="Tettelin H."/>
            <person name="Glass J.I."/>
            <person name="Rusch D."/>
            <person name="Podicherti R."/>
            <person name="Tsui H.-C.T."/>
            <person name="Winkler M.E."/>
        </authorList>
    </citation>
    <scope>NUCLEOTIDE SEQUENCE</scope>
</reference>
<feature type="transmembrane region" description="Helical" evidence="1">
    <location>
        <begin position="141"/>
        <end position="159"/>
    </location>
</feature>
<feature type="transmembrane region" description="Helical" evidence="1">
    <location>
        <begin position="103"/>
        <end position="121"/>
    </location>
</feature>
<keyword evidence="1" id="KW-0472">Membrane</keyword>
<accession>A0A383EQ26</accession>